<dbReference type="AlphaFoldDB" id="E3J3X7"/>
<dbReference type="STRING" id="298654.FraEuI1c_2576"/>
<comment type="similarity">
    <text evidence="1">Belongs to the leucine-binding protein family.</text>
</comment>
<keyword evidence="2" id="KW-0732">Signal</keyword>
<dbReference type="OrthoDB" id="5169139at2"/>
<dbReference type="Proteomes" id="UP000002484">
    <property type="component" value="Chromosome"/>
</dbReference>
<feature type="region of interest" description="Disordered" evidence="3">
    <location>
        <begin position="1"/>
        <end position="24"/>
    </location>
</feature>
<dbReference type="PANTHER" id="PTHR30483">
    <property type="entry name" value="LEUCINE-SPECIFIC-BINDING PROTEIN"/>
    <property type="match status" value="1"/>
</dbReference>
<evidence type="ECO:0000313" key="6">
    <source>
        <dbReference type="Proteomes" id="UP000002484"/>
    </source>
</evidence>
<dbReference type="PANTHER" id="PTHR30483:SF6">
    <property type="entry name" value="PERIPLASMIC BINDING PROTEIN OF ABC TRANSPORTER FOR NATURAL AMINO ACIDS"/>
    <property type="match status" value="1"/>
</dbReference>
<dbReference type="InterPro" id="IPR028082">
    <property type="entry name" value="Peripla_BP_I"/>
</dbReference>
<dbReference type="SUPFAM" id="SSF53822">
    <property type="entry name" value="Periplasmic binding protein-like I"/>
    <property type="match status" value="1"/>
</dbReference>
<evidence type="ECO:0000259" key="4">
    <source>
        <dbReference type="Pfam" id="PF13458"/>
    </source>
</evidence>
<feature type="compositionally biased region" description="Basic residues" evidence="3">
    <location>
        <begin position="1"/>
        <end position="13"/>
    </location>
</feature>
<dbReference type="RefSeq" id="WP_013423728.1">
    <property type="nucleotide sequence ID" value="NC_014666.1"/>
</dbReference>
<proteinExistence type="inferred from homology"/>
<evidence type="ECO:0000256" key="3">
    <source>
        <dbReference type="SAM" id="MobiDB-lite"/>
    </source>
</evidence>
<evidence type="ECO:0000256" key="1">
    <source>
        <dbReference type="ARBA" id="ARBA00010062"/>
    </source>
</evidence>
<protein>
    <submittedName>
        <fullName evidence="5">Branched chain amino acid ABC transporter</fullName>
    </submittedName>
</protein>
<dbReference type="Pfam" id="PF13458">
    <property type="entry name" value="Peripla_BP_6"/>
    <property type="match status" value="1"/>
</dbReference>
<reference evidence="5 6" key="1">
    <citation type="submission" date="2010-10" db="EMBL/GenBank/DDBJ databases">
        <title>Complete sequence of Frankia sp. EuI1c.</title>
        <authorList>
            <consortium name="US DOE Joint Genome Institute"/>
            <person name="Lucas S."/>
            <person name="Copeland A."/>
            <person name="Lapidus A."/>
            <person name="Cheng J.-F."/>
            <person name="Bruce D."/>
            <person name="Goodwin L."/>
            <person name="Pitluck S."/>
            <person name="Chertkov O."/>
            <person name="Detter J.C."/>
            <person name="Han C."/>
            <person name="Tapia R."/>
            <person name="Land M."/>
            <person name="Hauser L."/>
            <person name="Jeffries C."/>
            <person name="Kyrpides N."/>
            <person name="Ivanova N."/>
            <person name="Mikhailova N."/>
            <person name="Beauchemin N."/>
            <person name="Sen A."/>
            <person name="Sur S.A."/>
            <person name="Gtari M."/>
            <person name="Wall L."/>
            <person name="Tisa L."/>
            <person name="Woyke T."/>
        </authorList>
    </citation>
    <scope>NUCLEOTIDE SEQUENCE [LARGE SCALE GENOMIC DNA]</scope>
    <source>
        <strain evidence="6">DSM 45817 / CECT 9037 / EuI1c</strain>
    </source>
</reference>
<organism evidence="5 6">
    <name type="scientific">Pseudofrankia inefficax (strain DSM 45817 / CECT 9037 / DDB 130130 / EuI1c)</name>
    <name type="common">Frankia inefficax</name>
    <dbReference type="NCBI Taxonomy" id="298654"/>
    <lineage>
        <taxon>Bacteria</taxon>
        <taxon>Bacillati</taxon>
        <taxon>Actinomycetota</taxon>
        <taxon>Actinomycetes</taxon>
        <taxon>Frankiales</taxon>
        <taxon>Frankiaceae</taxon>
        <taxon>Pseudofrankia</taxon>
    </lineage>
</organism>
<dbReference type="Gene3D" id="3.40.50.2300">
    <property type="match status" value="2"/>
</dbReference>
<dbReference type="InterPro" id="IPR051010">
    <property type="entry name" value="BCAA_transport"/>
</dbReference>
<keyword evidence="6" id="KW-1185">Reference proteome</keyword>
<dbReference type="eggNOG" id="COG0683">
    <property type="taxonomic scope" value="Bacteria"/>
</dbReference>
<dbReference type="HOGENOM" id="CLU_047218_0_0_11"/>
<dbReference type="InParanoid" id="E3J3X7"/>
<sequence length="446" mass="45215" precursor="true">MSHIGRPNRRRAGTRPFRSATARQLPTRPVGLRLAGVAVVAASLAFVSACGGSGGTGAAPAPASGSAGQADILGPVAKATGAPITIGVITDGASPVADHTNDNKVAQATAKWLNDRRSGLGGRPLDITICETLGDPAKATDCGNQMVEKGVAAVVIGTSSVVDSAWKPLNDAKIPVMIYGSGDPSLLSSPTTFSLGNPTFPIIDLPIQVAKDKGNKKVAAIVIDVPAALHSAQDVAPPLFKKAGIGYELVRVAPGTADMTPQMQKIASDGSDQVFIIGNDSFCISAMNGLKQVGFTGTISAISQCITDATRKAVSASTLKGIVVSATVPIGPASPSMDLFTKVAETYGSGIDLSYQDGMIMFSLVAGLQAATQGISGDITPATITSTIKAMKETALPGAAGLKFRCNGKAIPDQPAVCVLGGLTTTLDDKGQPTAYKVLGNTPIPA</sequence>
<accession>E3J3X7</accession>
<dbReference type="InterPro" id="IPR028081">
    <property type="entry name" value="Leu-bd"/>
</dbReference>
<feature type="domain" description="Leucine-binding protein" evidence="4">
    <location>
        <begin position="83"/>
        <end position="411"/>
    </location>
</feature>
<name>E3J3X7_PSEI1</name>
<evidence type="ECO:0000313" key="5">
    <source>
        <dbReference type="EMBL" id="ADP80610.1"/>
    </source>
</evidence>
<evidence type="ECO:0000256" key="2">
    <source>
        <dbReference type="ARBA" id="ARBA00022729"/>
    </source>
</evidence>
<dbReference type="EMBL" id="CP002299">
    <property type="protein sequence ID" value="ADP80610.1"/>
    <property type="molecule type" value="Genomic_DNA"/>
</dbReference>
<dbReference type="KEGG" id="fri:FraEuI1c_2576"/>
<gene>
    <name evidence="5" type="ordered locus">FraEuI1c_2576</name>
</gene>